<gene>
    <name evidence="4" type="ORF">R3Q59_41490</name>
</gene>
<keyword evidence="2" id="KW-0472">Membrane</keyword>
<evidence type="ECO:0000259" key="3">
    <source>
        <dbReference type="Pfam" id="PF10708"/>
    </source>
</evidence>
<organism evidence="4 5">
    <name type="scientific">Rhodococcus jostii</name>
    <dbReference type="NCBI Taxonomy" id="132919"/>
    <lineage>
        <taxon>Bacteria</taxon>
        <taxon>Bacillati</taxon>
        <taxon>Actinomycetota</taxon>
        <taxon>Actinomycetes</taxon>
        <taxon>Mycobacteriales</taxon>
        <taxon>Nocardiaceae</taxon>
        <taxon>Rhodococcus</taxon>
    </lineage>
</organism>
<keyword evidence="2" id="KW-1133">Transmembrane helix</keyword>
<dbReference type="InterPro" id="IPR018929">
    <property type="entry name" value="DUF2510"/>
</dbReference>
<keyword evidence="2" id="KW-0812">Transmembrane</keyword>
<dbReference type="RefSeq" id="WP_317571899.1">
    <property type="nucleotide sequence ID" value="NZ_JAWLKA010000054.1"/>
</dbReference>
<sequence>MTAPTPPPGWHQDPADANLLRYWDGTQWTGQTQPKPSRTPTPRKKGSVGKVLLILVAVLVVMGILGAVFGGGDKKDDKPAAAAASSSATTTQVTTTRPITTSAASSSATPPAAAAPTTTQAPAPRTAVPASDPRCAPANESLVALVESGFSASGLSLINGTVIDSGPYTFLGGTTVDATGKMKNRSDVWVISNGAVYSSTGGARNTTTWPKAGAAPLKISPGDEIVQALDTCVINLTR</sequence>
<feature type="compositionally biased region" description="Low complexity" evidence="1">
    <location>
        <begin position="80"/>
        <end position="130"/>
    </location>
</feature>
<dbReference type="Pfam" id="PF10708">
    <property type="entry name" value="DUF2510"/>
    <property type="match status" value="1"/>
</dbReference>
<dbReference type="Proteomes" id="UP001185737">
    <property type="component" value="Unassembled WGS sequence"/>
</dbReference>
<evidence type="ECO:0000256" key="2">
    <source>
        <dbReference type="SAM" id="Phobius"/>
    </source>
</evidence>
<feature type="region of interest" description="Disordered" evidence="1">
    <location>
        <begin position="73"/>
        <end position="134"/>
    </location>
</feature>
<evidence type="ECO:0000313" key="5">
    <source>
        <dbReference type="Proteomes" id="UP001185737"/>
    </source>
</evidence>
<evidence type="ECO:0000313" key="4">
    <source>
        <dbReference type="EMBL" id="MDV6286950.1"/>
    </source>
</evidence>
<comment type="caution">
    <text evidence="4">The sequence shown here is derived from an EMBL/GenBank/DDBJ whole genome shotgun (WGS) entry which is preliminary data.</text>
</comment>
<accession>A0ABU4CTR3</accession>
<proteinExistence type="predicted"/>
<keyword evidence="5" id="KW-1185">Reference proteome</keyword>
<evidence type="ECO:0000256" key="1">
    <source>
        <dbReference type="SAM" id="MobiDB-lite"/>
    </source>
</evidence>
<dbReference type="EMBL" id="JAWLKA010000054">
    <property type="protein sequence ID" value="MDV6286950.1"/>
    <property type="molecule type" value="Genomic_DNA"/>
</dbReference>
<feature type="domain" description="DUF2510" evidence="3">
    <location>
        <begin position="8"/>
        <end position="40"/>
    </location>
</feature>
<protein>
    <submittedName>
        <fullName evidence="4">DUF2510 domain-containing protein</fullName>
    </submittedName>
</protein>
<feature type="transmembrane region" description="Helical" evidence="2">
    <location>
        <begin position="51"/>
        <end position="70"/>
    </location>
</feature>
<reference evidence="4 5" key="1">
    <citation type="submission" date="2023-10" db="EMBL/GenBank/DDBJ databases">
        <title>Development of a sustainable strategy for remediation of hydrocarbon-contaminated territories based on the waste exchange concept.</title>
        <authorList>
            <person name="Krivoruchko A."/>
        </authorList>
    </citation>
    <scope>NUCLEOTIDE SEQUENCE [LARGE SCALE GENOMIC DNA]</scope>
    <source>
        <strain evidence="4 5">IEGM 60</strain>
    </source>
</reference>
<name>A0ABU4CTR3_RHOJO</name>